<accession>A0A8X6QNY4</accession>
<name>A0A8X6QNY4_NEPPI</name>
<feature type="region of interest" description="Disordered" evidence="1">
    <location>
        <begin position="1"/>
        <end position="30"/>
    </location>
</feature>
<dbReference type="Proteomes" id="UP000887013">
    <property type="component" value="Unassembled WGS sequence"/>
</dbReference>
<evidence type="ECO:0000313" key="2">
    <source>
        <dbReference type="EMBL" id="GFU29349.1"/>
    </source>
</evidence>
<organism evidence="2 3">
    <name type="scientific">Nephila pilipes</name>
    <name type="common">Giant wood spider</name>
    <name type="synonym">Nephila maculata</name>
    <dbReference type="NCBI Taxonomy" id="299642"/>
    <lineage>
        <taxon>Eukaryota</taxon>
        <taxon>Metazoa</taxon>
        <taxon>Ecdysozoa</taxon>
        <taxon>Arthropoda</taxon>
        <taxon>Chelicerata</taxon>
        <taxon>Arachnida</taxon>
        <taxon>Araneae</taxon>
        <taxon>Araneomorphae</taxon>
        <taxon>Entelegynae</taxon>
        <taxon>Araneoidea</taxon>
        <taxon>Nephilidae</taxon>
        <taxon>Nephila</taxon>
    </lineage>
</organism>
<proteinExistence type="predicted"/>
<dbReference type="EMBL" id="BMAW01129194">
    <property type="protein sequence ID" value="GFU29349.1"/>
    <property type="molecule type" value="Genomic_DNA"/>
</dbReference>
<evidence type="ECO:0000313" key="3">
    <source>
        <dbReference type="Proteomes" id="UP000887013"/>
    </source>
</evidence>
<reference evidence="2" key="1">
    <citation type="submission" date="2020-08" db="EMBL/GenBank/DDBJ databases">
        <title>Multicomponent nature underlies the extraordinary mechanical properties of spider dragline silk.</title>
        <authorList>
            <person name="Kono N."/>
            <person name="Nakamura H."/>
            <person name="Mori M."/>
            <person name="Yoshida Y."/>
            <person name="Ohtoshi R."/>
            <person name="Malay A.D."/>
            <person name="Moran D.A.P."/>
            <person name="Tomita M."/>
            <person name="Numata K."/>
            <person name="Arakawa K."/>
        </authorList>
    </citation>
    <scope>NUCLEOTIDE SEQUENCE</scope>
</reference>
<dbReference type="AlphaFoldDB" id="A0A8X6QNY4"/>
<keyword evidence="3" id="KW-1185">Reference proteome</keyword>
<sequence>MDTNNEMDLYSSPASSPVSFPNPMTQEDSPCLTRQKVQEEFLSVLLENTAATLSAYKSRRFFDENDYAFQAELSRY</sequence>
<protein>
    <submittedName>
        <fullName evidence="2">Uncharacterized protein</fullName>
    </submittedName>
</protein>
<feature type="compositionally biased region" description="Polar residues" evidence="1">
    <location>
        <begin position="1"/>
        <end position="28"/>
    </location>
</feature>
<evidence type="ECO:0000256" key="1">
    <source>
        <dbReference type="SAM" id="MobiDB-lite"/>
    </source>
</evidence>
<comment type="caution">
    <text evidence="2">The sequence shown here is derived from an EMBL/GenBank/DDBJ whole genome shotgun (WGS) entry which is preliminary data.</text>
</comment>
<gene>
    <name evidence="2" type="ORF">NPIL_353231</name>
</gene>